<dbReference type="EMBL" id="JAVREP010000016">
    <property type="protein sequence ID" value="MDT0330878.1"/>
    <property type="molecule type" value="Genomic_DNA"/>
</dbReference>
<protein>
    <recommendedName>
        <fullName evidence="3">Restriction endonuclease type IV Mrr domain-containing protein</fullName>
    </recommendedName>
</protein>
<dbReference type="RefSeq" id="WP_311513461.1">
    <property type="nucleotide sequence ID" value="NZ_JAVREP010000016.1"/>
</dbReference>
<evidence type="ECO:0000313" key="2">
    <source>
        <dbReference type="Proteomes" id="UP001183390"/>
    </source>
</evidence>
<evidence type="ECO:0000313" key="1">
    <source>
        <dbReference type="EMBL" id="MDT0330878.1"/>
    </source>
</evidence>
<comment type="caution">
    <text evidence="1">The sequence shown here is derived from an EMBL/GenBank/DDBJ whole genome shotgun (WGS) entry which is preliminary data.</text>
</comment>
<reference evidence="2" key="1">
    <citation type="submission" date="2023-07" db="EMBL/GenBank/DDBJ databases">
        <title>30 novel species of actinomycetes from the DSMZ collection.</title>
        <authorList>
            <person name="Nouioui I."/>
        </authorList>
    </citation>
    <scope>NUCLEOTIDE SEQUENCE [LARGE SCALE GENOMIC DNA]</scope>
    <source>
        <strain evidence="2">DSM 44743</strain>
    </source>
</reference>
<dbReference type="Proteomes" id="UP001183390">
    <property type="component" value="Unassembled WGS sequence"/>
</dbReference>
<name>A0ABU2MDX2_9ACTN</name>
<evidence type="ECO:0008006" key="3">
    <source>
        <dbReference type="Google" id="ProtNLM"/>
    </source>
</evidence>
<organism evidence="1 2">
    <name type="scientific">Nocardiopsis lambiniae</name>
    <dbReference type="NCBI Taxonomy" id="3075539"/>
    <lineage>
        <taxon>Bacteria</taxon>
        <taxon>Bacillati</taxon>
        <taxon>Actinomycetota</taxon>
        <taxon>Actinomycetes</taxon>
        <taxon>Streptosporangiales</taxon>
        <taxon>Nocardiopsidaceae</taxon>
        <taxon>Nocardiopsis</taxon>
    </lineage>
</organism>
<keyword evidence="2" id="KW-1185">Reference proteome</keyword>
<accession>A0ABU2MDX2</accession>
<proteinExistence type="predicted"/>
<gene>
    <name evidence="1" type="ORF">RM479_20860</name>
</gene>
<sequence length="555" mass="62041">MAIAGEEMIYWYRLDPEKIERAVSMLIVRTHEGAQAIDGSGGDGGRDIVWQGPEGLVIFEVKSFSDSLTSSRKRQIKRSLRRASAHNPMRWVLILPLNQTPPSEKWFKSLKNEYPNILLEWRGKSWLDAQFAQFDDLRRLVEGDEYVLHERAREFEKEQAVLANGIDDVMDRNRNLVKRAQDISPCWGVGITANPDGTQEITLSEKYPGAADLDPVSIKPTFAFEIGDEEAESVRAQLEDVLNYGGDISVDERYLQSLDIEASEETKKLIGMDGKTGRFEISSIRDKEGFPLPAVLEVLDGTSQVQANLPVVFNERIGGSKGVKIVGSDASGVLAVTQTLDNPVDSRYRGSLNFSFGGIAEKIPYALRPIADFLSALSSDSTIELRLGSSPMSWGTLDGGQLEGLKETARVIIAIDEFQKIFSTQFRIPADLTHEDIRRIEMANDLMQHGSTDWIYDGIKMDIHPDRLESFLSKSENELGAILVRMEYQKFKIADKEFDLGPVQLHCSKMRIANWGELKDMSAGDGHPVARWVCMDGEKLRISRIANAENNGISI</sequence>